<protein>
    <recommendedName>
        <fullName evidence="3">Molecular chaperone</fullName>
    </recommendedName>
</protein>
<evidence type="ECO:0000313" key="2">
    <source>
        <dbReference type="Proteomes" id="UP001556653"/>
    </source>
</evidence>
<dbReference type="EMBL" id="JBAKFJ010000001">
    <property type="protein sequence ID" value="MEX0386359.1"/>
    <property type="molecule type" value="Genomic_DNA"/>
</dbReference>
<evidence type="ECO:0008006" key="3">
    <source>
        <dbReference type="Google" id="ProtNLM"/>
    </source>
</evidence>
<accession>A0ABV3SBC9</accession>
<sequence>MLGRQWIIVVTRPALATLLVLLVLGFRSTEALTLYPTRVVLDDSHRAVQLQVINNSDRPQRYLIQWRAMEMDATGNLDFIDVAESPTPQASDHLIVGPRQAIVPPGGYQVVRIMSRLPPDSPAGEYRSHLLISEPAMEESQAPPPDSDAGIAIRIDTTVRTSIPVILRTGSPEGHLAPSAWWIDSNTAGAPILGVQYRLSGSRSINALATLEWHGQSGESRVITRRRFATYTEIEERTVTHVLTGLDADDMEDGAITYTLERLGRRGNPQETLFAREIQPKELPQRTGAGS</sequence>
<gene>
    <name evidence="1" type="ORF">V6X64_05015</name>
</gene>
<reference evidence="1 2" key="1">
    <citation type="submission" date="2024-02" db="EMBL/GenBank/DDBJ databases">
        <title>New especies of Spiribacter isolated from saline water.</title>
        <authorList>
            <person name="Leon M.J."/>
            <person name="De La Haba R."/>
            <person name="Sanchez-Porro C."/>
            <person name="Ventosa A."/>
        </authorList>
    </citation>
    <scope>NUCLEOTIDE SEQUENCE [LARGE SCALE GENOMIC DNA]</scope>
    <source>
        <strain evidence="2">ag22IC4-227</strain>
    </source>
</reference>
<dbReference type="Gene3D" id="2.60.40.10">
    <property type="entry name" value="Immunoglobulins"/>
    <property type="match status" value="1"/>
</dbReference>
<evidence type="ECO:0000313" key="1">
    <source>
        <dbReference type="EMBL" id="MEX0386359.1"/>
    </source>
</evidence>
<dbReference type="Proteomes" id="UP001556653">
    <property type="component" value="Unassembled WGS sequence"/>
</dbReference>
<comment type="caution">
    <text evidence="1">The sequence shown here is derived from an EMBL/GenBank/DDBJ whole genome shotgun (WGS) entry which is preliminary data.</text>
</comment>
<name>A0ABV3SBC9_9GAMM</name>
<dbReference type="SUPFAM" id="SSF49354">
    <property type="entry name" value="PapD-like"/>
    <property type="match status" value="1"/>
</dbReference>
<organism evidence="1 2">
    <name type="scientific">Spiribacter onubensis</name>
    <dbReference type="NCBI Taxonomy" id="3122420"/>
    <lineage>
        <taxon>Bacteria</taxon>
        <taxon>Pseudomonadati</taxon>
        <taxon>Pseudomonadota</taxon>
        <taxon>Gammaproteobacteria</taxon>
        <taxon>Chromatiales</taxon>
        <taxon>Ectothiorhodospiraceae</taxon>
        <taxon>Spiribacter</taxon>
    </lineage>
</organism>
<keyword evidence="2" id="KW-1185">Reference proteome</keyword>
<dbReference type="InterPro" id="IPR013783">
    <property type="entry name" value="Ig-like_fold"/>
</dbReference>
<proteinExistence type="predicted"/>
<dbReference type="InterPro" id="IPR008962">
    <property type="entry name" value="PapD-like_sf"/>
</dbReference>
<dbReference type="RefSeq" id="WP_367966833.1">
    <property type="nucleotide sequence ID" value="NZ_JBAKFJ010000001.1"/>
</dbReference>